<feature type="region of interest" description="Disordered" evidence="14">
    <location>
        <begin position="1314"/>
        <end position="1339"/>
    </location>
</feature>
<keyword evidence="7" id="KW-0862">Zinc</keyword>
<keyword evidence="11" id="KW-0234">DNA repair</keyword>
<evidence type="ECO:0000256" key="2">
    <source>
        <dbReference type="ARBA" id="ARBA00005755"/>
    </source>
</evidence>
<keyword evidence="5" id="KW-0479">Metal-binding</keyword>
<evidence type="ECO:0000256" key="4">
    <source>
        <dbReference type="ARBA" id="ARBA00022695"/>
    </source>
</evidence>
<dbReference type="GO" id="GO:0000166">
    <property type="term" value="F:nucleotide binding"/>
    <property type="evidence" value="ECO:0007669"/>
    <property type="project" value="InterPro"/>
</dbReference>
<dbReference type="Pfam" id="PF03104">
    <property type="entry name" value="DNA_pol_B_exo1"/>
    <property type="match status" value="1"/>
</dbReference>
<dbReference type="GO" id="GO:0016035">
    <property type="term" value="C:zeta DNA polymerase complex"/>
    <property type="evidence" value="ECO:0007669"/>
    <property type="project" value="InterPro"/>
</dbReference>
<comment type="catalytic activity">
    <reaction evidence="12 13">
        <text>DNA(n) + a 2'-deoxyribonucleoside 5'-triphosphate = DNA(n+1) + diphosphate</text>
        <dbReference type="Rhea" id="RHEA:22508"/>
        <dbReference type="Rhea" id="RHEA-COMP:17339"/>
        <dbReference type="Rhea" id="RHEA-COMP:17340"/>
        <dbReference type="ChEBI" id="CHEBI:33019"/>
        <dbReference type="ChEBI" id="CHEBI:61560"/>
        <dbReference type="ChEBI" id="CHEBI:173112"/>
        <dbReference type="EC" id="2.7.7.7"/>
    </reaction>
</comment>
<feature type="domain" description="DNA-directed DNA polymerase family B multifunctional" evidence="15">
    <location>
        <begin position="710"/>
        <end position="1171"/>
    </location>
</feature>
<comment type="cofactor">
    <cofactor evidence="1">
        <name>[4Fe-4S] cluster</name>
        <dbReference type="ChEBI" id="CHEBI:49883"/>
    </cofactor>
</comment>
<dbReference type="InterPro" id="IPR056447">
    <property type="entry name" value="REV3_N"/>
</dbReference>
<evidence type="ECO:0000259" key="15">
    <source>
        <dbReference type="Pfam" id="PF00136"/>
    </source>
</evidence>
<keyword evidence="8 13" id="KW-0239">DNA-directed DNA polymerase</keyword>
<evidence type="ECO:0000259" key="18">
    <source>
        <dbReference type="Pfam" id="PF24065"/>
    </source>
</evidence>
<evidence type="ECO:0000256" key="12">
    <source>
        <dbReference type="ARBA" id="ARBA00049244"/>
    </source>
</evidence>
<dbReference type="SUPFAM" id="SSF53098">
    <property type="entry name" value="Ribonuclease H-like"/>
    <property type="match status" value="1"/>
</dbReference>
<evidence type="ECO:0000256" key="13">
    <source>
        <dbReference type="RuleBase" id="RU000442"/>
    </source>
</evidence>
<dbReference type="Gene3D" id="1.10.287.690">
    <property type="entry name" value="Helix hairpin bin"/>
    <property type="match status" value="1"/>
</dbReference>
<evidence type="ECO:0000256" key="3">
    <source>
        <dbReference type="ARBA" id="ARBA00022679"/>
    </source>
</evidence>
<dbReference type="SUPFAM" id="SSF56672">
    <property type="entry name" value="DNA/RNA polymerases"/>
    <property type="match status" value="1"/>
</dbReference>
<dbReference type="WBParaSite" id="jg12186.1">
    <property type="protein sequence ID" value="jg12186.1"/>
    <property type="gene ID" value="jg12186"/>
</dbReference>
<evidence type="ECO:0000256" key="5">
    <source>
        <dbReference type="ARBA" id="ARBA00022723"/>
    </source>
</evidence>
<accession>A0A915CT91</accession>
<dbReference type="InterPro" id="IPR056435">
    <property type="entry name" value="DPOD/Z_N"/>
</dbReference>
<dbReference type="SMART" id="SM00486">
    <property type="entry name" value="POLBc"/>
    <property type="match status" value="1"/>
</dbReference>
<dbReference type="GO" id="GO:0005634">
    <property type="term" value="C:nucleus"/>
    <property type="evidence" value="ECO:0007669"/>
    <property type="project" value="TreeGrafter"/>
</dbReference>
<dbReference type="Gene3D" id="3.30.342.10">
    <property type="entry name" value="DNA Polymerase, chain B, domain 1"/>
    <property type="match status" value="1"/>
</dbReference>
<dbReference type="PROSITE" id="PS00116">
    <property type="entry name" value="DNA_POLYMERASE_B"/>
    <property type="match status" value="1"/>
</dbReference>
<keyword evidence="4 13" id="KW-0548">Nucleotidyltransferase</keyword>
<dbReference type="Pfam" id="PF00136">
    <property type="entry name" value="DNA_pol_B"/>
    <property type="match status" value="1"/>
</dbReference>
<evidence type="ECO:0000256" key="6">
    <source>
        <dbReference type="ARBA" id="ARBA00022763"/>
    </source>
</evidence>
<evidence type="ECO:0000256" key="8">
    <source>
        <dbReference type="ARBA" id="ARBA00022932"/>
    </source>
</evidence>
<dbReference type="InterPro" id="IPR043502">
    <property type="entry name" value="DNA/RNA_pol_sf"/>
</dbReference>
<dbReference type="InterPro" id="IPR006134">
    <property type="entry name" value="DNA-dir_DNA_pol_B_multi_dom"/>
</dbReference>
<feature type="region of interest" description="Disordered" evidence="14">
    <location>
        <begin position="369"/>
        <end position="389"/>
    </location>
</feature>
<dbReference type="InterPro" id="IPR006133">
    <property type="entry name" value="DNA-dir_DNA_pol_B_exonuc"/>
</dbReference>
<evidence type="ECO:0000256" key="1">
    <source>
        <dbReference type="ARBA" id="ARBA00001966"/>
    </source>
</evidence>
<protein>
    <recommendedName>
        <fullName evidence="13">DNA polymerase</fullName>
        <ecNumber evidence="13">2.7.7.7</ecNumber>
    </recommendedName>
</protein>
<dbReference type="FunFam" id="1.10.287.690:FF:000002">
    <property type="entry name" value="DNA polymerase zeta"/>
    <property type="match status" value="1"/>
</dbReference>
<dbReference type="InterPro" id="IPR012337">
    <property type="entry name" value="RNaseH-like_sf"/>
</dbReference>
<organism evidence="19 20">
    <name type="scientific">Ditylenchus dipsaci</name>
    <dbReference type="NCBI Taxonomy" id="166011"/>
    <lineage>
        <taxon>Eukaryota</taxon>
        <taxon>Metazoa</taxon>
        <taxon>Ecdysozoa</taxon>
        <taxon>Nematoda</taxon>
        <taxon>Chromadorea</taxon>
        <taxon>Rhabditida</taxon>
        <taxon>Tylenchina</taxon>
        <taxon>Tylenchomorpha</taxon>
        <taxon>Sphaerularioidea</taxon>
        <taxon>Anguinidae</taxon>
        <taxon>Anguininae</taxon>
        <taxon>Ditylenchus</taxon>
    </lineage>
</organism>
<keyword evidence="10" id="KW-0411">Iron-sulfur</keyword>
<keyword evidence="19" id="KW-1185">Reference proteome</keyword>
<dbReference type="Gene3D" id="3.90.1600.10">
    <property type="entry name" value="Palm domain of DNA polymerase"/>
    <property type="match status" value="1"/>
</dbReference>
<evidence type="ECO:0000259" key="16">
    <source>
        <dbReference type="Pfam" id="PF03104"/>
    </source>
</evidence>
<evidence type="ECO:0000313" key="19">
    <source>
        <dbReference type="Proteomes" id="UP000887574"/>
    </source>
</evidence>
<comment type="similarity">
    <text evidence="2 13">Belongs to the DNA polymerase type-B family.</text>
</comment>
<dbReference type="Proteomes" id="UP000887574">
    <property type="component" value="Unplaced"/>
</dbReference>
<sequence length="1339" mass="151582">MANFRIRNVLCDYYLELPNELSRLKHGDDVKDMVPVMRIFGITDSGIKCCVHIHGVLPYIMFRSGSRLTDELRSHIESVVQSVIDQSSAGIPPIHFGGGIYGISEEKARSIYGFYPDKEYFVRVNFCDPKLAKLSALAFAKECVDYESLQPFSAHVPFILQFFVDFSISGMDFVHISRLYERLSPSNTTQKSLGDYVNRSPLEPSTNMLEFDVFADDIMNPLNSSQCTRENQGLEFIWREELRRCEAFGNEVSVNSPGVFGQPHVKTDTEVQHLAKLGQILRENSLQRKSNTPDSAPTQSTSNYTQRFSMSQRVVQELQDEGRWSREFSEEADIPLEIVEENELIGLQEDEVSNEQEIITLDENAEMESVDEQSDCEEDIMDTDSPENIWSKTMEPKTSEVRLPTNDSTIAEMDNSRYLTDESYGSFVRTEKINETWHGCDTFGDFPSQFDHSTKMPVKPLTDCQKEAERLIRSINSNVDNLCVISMECLSMPPEIRPVPEPSRDPVLAVFFSISFSKDVCNSHMNSSHAQTIMLSRLRDSVLTDDALTYVNSEEELFHELSELVQRHDPDILMGYDTTRFSWGYLTERASILKLPFVFNISRTRVTQGLKTKQSSRAPYGRIQLEVWSVACREVALRSYTFSSLVQALLNKRFPSLSSVYIKKAINANVPGARLTIFRHFLTKTKLNIDVFVNLGVFVRTSQMARVYGIQFTEVLNRGSQFRVESILLRLAKRYKFVAPSVSPVQRNKMDAPETLPLNLEPESGIYRDPVVVLDFQALYPSICIAYNYCYTTCLGKISNLQSAVTNNCGSSITLGALDYQTCSIEKIKELLSSEALNVSPMGGVFVKSSVRQGLLGIMLSELLETRVMVKRSIKIYREHENLLKILEARQLALKLVANVTYGYTAANWSGRMPCEELADAILSKARETLERAIKLVTDNAEHYGGARVIYGDTDSIFILFKDRTKAEAFSIGSQIAHDITISNPYPVKMKFEKVMQPSVLLSKKRYVGMSYESVDQKIGIFDAKGIETVRRDSCLLVAKTMERFLKLLFDMGVDASLQYVRYQLLRLRELPAAEFVLSKAYRAHYSEKSVIPMKKIASEMANLSDRYAPIRGERLSYLIVKPDLGTEKFVTITSCAVSMERYLKEPRLEIHYNYYISKLLIPTLTQVLQHVPIKLKWQSIGPSHCLACFAPNRYPWCDSCAKNSHVYTEKLLKQMRIVYRVRNLQRICFSCLSPSKSIDLESISAACSSHDCAVKKSLSVSDPTLIRRIIGGSDRISLIRGGSGRIMSGSDRIRPDHGWIRGGSGWIMSGSGRIRGGSDRSMAGSDRIKGGSVRMRHF</sequence>
<evidence type="ECO:0000256" key="11">
    <source>
        <dbReference type="ARBA" id="ARBA00023204"/>
    </source>
</evidence>
<evidence type="ECO:0000259" key="17">
    <source>
        <dbReference type="Pfam" id="PF24055"/>
    </source>
</evidence>
<feature type="domain" description="DNA polymerase zeta catalytic subunit N-terminal" evidence="18">
    <location>
        <begin position="4"/>
        <end position="54"/>
    </location>
</feature>
<feature type="compositionally biased region" description="Acidic residues" evidence="14">
    <location>
        <begin position="369"/>
        <end position="385"/>
    </location>
</feature>
<dbReference type="Gene3D" id="3.30.420.10">
    <property type="entry name" value="Ribonuclease H-like superfamily/Ribonuclease H"/>
    <property type="match status" value="1"/>
</dbReference>
<dbReference type="EC" id="2.7.7.7" evidence="13"/>
<dbReference type="InterPro" id="IPR006172">
    <property type="entry name" value="DNA-dir_DNA_pol_B"/>
</dbReference>
<feature type="region of interest" description="Disordered" evidence="14">
    <location>
        <begin position="282"/>
        <end position="309"/>
    </location>
</feature>
<dbReference type="Gene3D" id="1.10.132.60">
    <property type="entry name" value="DNA polymerase family B, C-terminal domain"/>
    <property type="match status" value="1"/>
</dbReference>
<keyword evidence="9" id="KW-0408">Iron</keyword>
<evidence type="ECO:0000256" key="7">
    <source>
        <dbReference type="ARBA" id="ARBA00022833"/>
    </source>
</evidence>
<dbReference type="GO" id="GO:0042276">
    <property type="term" value="P:error-prone translesion synthesis"/>
    <property type="evidence" value="ECO:0007669"/>
    <property type="project" value="TreeGrafter"/>
</dbReference>
<keyword evidence="3 13" id="KW-0808">Transferase</keyword>
<evidence type="ECO:0000256" key="14">
    <source>
        <dbReference type="SAM" id="MobiDB-lite"/>
    </source>
</evidence>
<dbReference type="GO" id="GO:0051536">
    <property type="term" value="F:iron-sulfur cluster binding"/>
    <property type="evidence" value="ECO:0007669"/>
    <property type="project" value="UniProtKB-KW"/>
</dbReference>
<dbReference type="InterPro" id="IPR036397">
    <property type="entry name" value="RNaseH_sf"/>
</dbReference>
<dbReference type="InterPro" id="IPR042087">
    <property type="entry name" value="DNA_pol_B_thumb"/>
</dbReference>
<dbReference type="Pfam" id="PF24055">
    <property type="entry name" value="POL3_N"/>
    <property type="match status" value="1"/>
</dbReference>
<evidence type="ECO:0000313" key="20">
    <source>
        <dbReference type="WBParaSite" id="jg12186.1"/>
    </source>
</evidence>
<keyword evidence="13" id="KW-0235">DNA replication</keyword>
<evidence type="ECO:0000256" key="10">
    <source>
        <dbReference type="ARBA" id="ARBA00023014"/>
    </source>
</evidence>
<dbReference type="Pfam" id="PF24065">
    <property type="entry name" value="REV3_N"/>
    <property type="match status" value="1"/>
</dbReference>
<keyword evidence="6" id="KW-0227">DNA damage</keyword>
<dbReference type="GO" id="GO:0006260">
    <property type="term" value="P:DNA replication"/>
    <property type="evidence" value="ECO:0007669"/>
    <property type="project" value="UniProtKB-KW"/>
</dbReference>
<dbReference type="GO" id="GO:0046872">
    <property type="term" value="F:metal ion binding"/>
    <property type="evidence" value="ECO:0007669"/>
    <property type="project" value="UniProtKB-KW"/>
</dbReference>
<feature type="domain" description="DNA polymerase delta/zeta catalytic subunit N-terminal" evidence="17">
    <location>
        <begin position="55"/>
        <end position="132"/>
    </location>
</feature>
<feature type="domain" description="DNA-directed DNA polymerase family B exonuclease" evidence="16">
    <location>
        <begin position="466"/>
        <end position="643"/>
    </location>
</feature>
<reference evidence="20" key="1">
    <citation type="submission" date="2022-11" db="UniProtKB">
        <authorList>
            <consortium name="WormBaseParasite"/>
        </authorList>
    </citation>
    <scope>IDENTIFICATION</scope>
</reference>
<dbReference type="InterPro" id="IPR017964">
    <property type="entry name" value="DNA-dir_DNA_pol_B_CS"/>
</dbReference>
<dbReference type="GO" id="GO:0000724">
    <property type="term" value="P:double-strand break repair via homologous recombination"/>
    <property type="evidence" value="ECO:0007669"/>
    <property type="project" value="TreeGrafter"/>
</dbReference>
<keyword evidence="13" id="KW-0238">DNA-binding</keyword>
<dbReference type="GO" id="GO:0003677">
    <property type="term" value="F:DNA binding"/>
    <property type="evidence" value="ECO:0007669"/>
    <property type="project" value="UniProtKB-KW"/>
</dbReference>
<dbReference type="PANTHER" id="PTHR45812:SF1">
    <property type="entry name" value="DNA POLYMERASE ZETA CATALYTIC SUBUNIT"/>
    <property type="match status" value="1"/>
</dbReference>
<dbReference type="InterPro" id="IPR023211">
    <property type="entry name" value="DNA_pol_palm_dom_sf"/>
</dbReference>
<dbReference type="GO" id="GO:0003887">
    <property type="term" value="F:DNA-directed DNA polymerase activity"/>
    <property type="evidence" value="ECO:0007669"/>
    <property type="project" value="UniProtKB-KW"/>
</dbReference>
<dbReference type="InterPro" id="IPR030559">
    <property type="entry name" value="PolZ_Rev3"/>
</dbReference>
<name>A0A915CT91_9BILA</name>
<dbReference type="PANTHER" id="PTHR45812">
    <property type="entry name" value="DNA POLYMERASE ZETA CATALYTIC SUBUNIT"/>
    <property type="match status" value="1"/>
</dbReference>
<evidence type="ECO:0000256" key="9">
    <source>
        <dbReference type="ARBA" id="ARBA00023004"/>
    </source>
</evidence>
<proteinExistence type="inferred from homology"/>
<dbReference type="PRINTS" id="PR00106">
    <property type="entry name" value="DNAPOLB"/>
</dbReference>